<dbReference type="EMBL" id="CAJVPJ010000173">
    <property type="protein sequence ID" value="CAG8490493.1"/>
    <property type="molecule type" value="Genomic_DNA"/>
</dbReference>
<comment type="caution">
    <text evidence="1">The sequence shown here is derived from an EMBL/GenBank/DDBJ whole genome shotgun (WGS) entry which is preliminary data.</text>
</comment>
<dbReference type="AlphaFoldDB" id="A0A9N8ZDQ9"/>
<dbReference type="OrthoDB" id="6362633at2759"/>
<accession>A0A9N8ZDQ9</accession>
<dbReference type="Gene3D" id="3.40.50.300">
    <property type="entry name" value="P-loop containing nucleotide triphosphate hydrolases"/>
    <property type="match status" value="1"/>
</dbReference>
<gene>
    <name evidence="1" type="ORF">POCULU_LOCUS2043</name>
</gene>
<dbReference type="SUPFAM" id="SSF52540">
    <property type="entry name" value="P-loop containing nucleoside triphosphate hydrolases"/>
    <property type="match status" value="1"/>
</dbReference>
<evidence type="ECO:0000313" key="2">
    <source>
        <dbReference type="Proteomes" id="UP000789572"/>
    </source>
</evidence>
<keyword evidence="2" id="KW-1185">Reference proteome</keyword>
<proteinExistence type="predicted"/>
<dbReference type="Proteomes" id="UP000789572">
    <property type="component" value="Unassembled WGS sequence"/>
</dbReference>
<dbReference type="PANTHER" id="PTHR10285">
    <property type="entry name" value="URIDINE KINASE"/>
    <property type="match status" value="1"/>
</dbReference>
<protein>
    <submittedName>
        <fullName evidence="1">2967_t:CDS:1</fullName>
    </submittedName>
</protein>
<evidence type="ECO:0000313" key="1">
    <source>
        <dbReference type="EMBL" id="CAG8490493.1"/>
    </source>
</evidence>
<organism evidence="1 2">
    <name type="scientific">Paraglomus occultum</name>
    <dbReference type="NCBI Taxonomy" id="144539"/>
    <lineage>
        <taxon>Eukaryota</taxon>
        <taxon>Fungi</taxon>
        <taxon>Fungi incertae sedis</taxon>
        <taxon>Mucoromycota</taxon>
        <taxon>Glomeromycotina</taxon>
        <taxon>Glomeromycetes</taxon>
        <taxon>Paraglomerales</taxon>
        <taxon>Paraglomeraceae</taxon>
        <taxon>Paraglomus</taxon>
    </lineage>
</organism>
<dbReference type="InterPro" id="IPR027417">
    <property type="entry name" value="P-loop_NTPase"/>
</dbReference>
<name>A0A9N8ZDQ9_9GLOM</name>
<sequence>MPFVLYQQPSSSPEISPRNCWNTSIVQSGSGKSTLAENMVNGVNNAFGREIAVLVPMDGFHYTKKELEGFDDPEEARRRRGAHWTFNAQGLLSLVTLLREDITDTPILAPSFLHGVGDPKEDDIQVSTTHRLVVLEGLYLHLTEPPPWNEISSKMDELWLVTVDPAVARSRLVKRHMKSDVASTEDAALHRIDTNDMPNGEFLLKHSASPDRIVLSIEEEGHGV</sequence>
<reference evidence="1" key="1">
    <citation type="submission" date="2021-06" db="EMBL/GenBank/DDBJ databases">
        <authorList>
            <person name="Kallberg Y."/>
            <person name="Tangrot J."/>
            <person name="Rosling A."/>
        </authorList>
    </citation>
    <scope>NUCLEOTIDE SEQUENCE</scope>
    <source>
        <strain evidence="1">IA702</strain>
    </source>
</reference>